<evidence type="ECO:0000313" key="11">
    <source>
        <dbReference type="Proteomes" id="UP000275461"/>
    </source>
</evidence>
<dbReference type="PANTHER" id="PTHR30231">
    <property type="entry name" value="DNA POLYMERASE III SUBUNIT EPSILON"/>
    <property type="match status" value="1"/>
</dbReference>
<dbReference type="GO" id="GO:0008408">
    <property type="term" value="F:3'-5' exonuclease activity"/>
    <property type="evidence" value="ECO:0007669"/>
    <property type="project" value="TreeGrafter"/>
</dbReference>
<gene>
    <name evidence="10" type="ORF">DFR31_0804</name>
</gene>
<accession>A0A498C530</accession>
<keyword evidence="2" id="KW-0540">Nuclease</keyword>
<dbReference type="FunFam" id="3.30.420.10:FF:000045">
    <property type="entry name" value="3'-5' exonuclease DinG"/>
    <property type="match status" value="1"/>
</dbReference>
<dbReference type="AlphaFoldDB" id="A0A498C530"/>
<evidence type="ECO:0000256" key="1">
    <source>
        <dbReference type="ARBA" id="ARBA00012417"/>
    </source>
</evidence>
<dbReference type="Gene3D" id="3.30.420.10">
    <property type="entry name" value="Ribonuclease H-like superfamily/Ribonuclease H"/>
    <property type="match status" value="1"/>
</dbReference>
<feature type="domain" description="HAMP" evidence="9">
    <location>
        <begin position="64"/>
        <end position="117"/>
    </location>
</feature>
<dbReference type="GO" id="GO:0045004">
    <property type="term" value="P:DNA replication proofreading"/>
    <property type="evidence" value="ECO:0007669"/>
    <property type="project" value="TreeGrafter"/>
</dbReference>
<dbReference type="SMART" id="SM00479">
    <property type="entry name" value="EXOIII"/>
    <property type="match status" value="1"/>
</dbReference>
<keyword evidence="3" id="KW-0378">Hydrolase</keyword>
<dbReference type="GO" id="GO:0016020">
    <property type="term" value="C:membrane"/>
    <property type="evidence" value="ECO:0007669"/>
    <property type="project" value="InterPro"/>
</dbReference>
<dbReference type="InterPro" id="IPR003660">
    <property type="entry name" value="HAMP_dom"/>
</dbReference>
<dbReference type="GO" id="GO:0003677">
    <property type="term" value="F:DNA binding"/>
    <property type="evidence" value="ECO:0007669"/>
    <property type="project" value="InterPro"/>
</dbReference>
<evidence type="ECO:0000256" key="8">
    <source>
        <dbReference type="SAM" id="Phobius"/>
    </source>
</evidence>
<dbReference type="InterPro" id="IPR012337">
    <property type="entry name" value="RNaseH-like_sf"/>
</dbReference>
<dbReference type="SUPFAM" id="SSF53098">
    <property type="entry name" value="Ribonuclease H-like"/>
    <property type="match status" value="1"/>
</dbReference>
<dbReference type="InterPro" id="IPR036397">
    <property type="entry name" value="RNaseH_sf"/>
</dbReference>
<proteinExistence type="predicted"/>
<keyword evidence="8" id="KW-1133">Transmembrane helix</keyword>
<dbReference type="SUPFAM" id="SSF55785">
    <property type="entry name" value="PYP-like sensor domain (PAS domain)"/>
    <property type="match status" value="1"/>
</dbReference>
<evidence type="ECO:0000256" key="5">
    <source>
        <dbReference type="ARBA" id="ARBA00026073"/>
    </source>
</evidence>
<keyword evidence="7" id="KW-0175">Coiled coil</keyword>
<comment type="catalytic activity">
    <reaction evidence="6">
        <text>DNA(n) + a 2'-deoxyribonucleoside 5'-triphosphate = DNA(n+1) + diphosphate</text>
        <dbReference type="Rhea" id="RHEA:22508"/>
        <dbReference type="Rhea" id="RHEA-COMP:17339"/>
        <dbReference type="Rhea" id="RHEA-COMP:17340"/>
        <dbReference type="ChEBI" id="CHEBI:33019"/>
        <dbReference type="ChEBI" id="CHEBI:61560"/>
        <dbReference type="ChEBI" id="CHEBI:173112"/>
        <dbReference type="EC" id="2.7.7.7"/>
    </reaction>
</comment>
<dbReference type="CDD" id="cd00130">
    <property type="entry name" value="PAS"/>
    <property type="match status" value="1"/>
</dbReference>
<sequence length="714" mass="78916">MQQRPFVTWVLLGIVAAALAILTLAVYSVVPEGSGMREQLPMVITLAGVGLVGVGLVGWFLLERLLMRPTRKLSRGVRALLESRQADQEIILPRHHALGDLTKAVEALADALRKSRRETRKAMQSATAELSEQKTWLETILQGLSEGVLVCNRQHQVMLYNRAAVSILGHPEAIGLGRPLFNVLSSPPVQHTLERLERRHGGDVDLPAELSAPFVCTSADAQRMFHGRMALIQNSQGQITGYLITLVDISSDLSRLAQGDAVRRALTRDLRGVVGNLRAAAETVASYPEMKPDERRSFDEVIRSESEKLSEQIDDLAHQIRGYNLGRWPMADVFVGDLVNCLQQRLKDLPDVRVTLVGLPLWVHGDSLSLMLAMDCLVRRIHEYTGATTYDVEALLGDRRVYVDISWAGDPIPTSELNRWMESPCADDEVGAQRLGDALERHGCEPWSQSAKREGYALLRLPLMASHRPQFMQEEERLPARPEFYDFGLMQEYAGDKTLAAKKLAELSFVVFDCEMTGLNPEGGDEIISIAGVRVVKGRVLTGETFDRVINPGRPIPPGSIRFHGITDEDVQDKPPVEVVLPQFKSFAGDDVLVAHNAAFDMKFVSMKEREAGVTFDNPVLDTLLLSALLDGDEEDHSLDALCDRYGIAITGRHTALGDTLATAELLVRIIERLEAQGYRTFGEVMKASHMAAELRHRSAVFSASGEGMESARS</sequence>
<dbReference type="GO" id="GO:0005829">
    <property type="term" value="C:cytosol"/>
    <property type="evidence" value="ECO:0007669"/>
    <property type="project" value="TreeGrafter"/>
</dbReference>
<keyword evidence="8" id="KW-0472">Membrane</keyword>
<evidence type="ECO:0000313" key="10">
    <source>
        <dbReference type="EMBL" id="RLK50895.1"/>
    </source>
</evidence>
<dbReference type="EMBL" id="RCDA01000001">
    <property type="protein sequence ID" value="RLK50895.1"/>
    <property type="molecule type" value="Genomic_DNA"/>
</dbReference>
<dbReference type="Gene3D" id="3.30.450.20">
    <property type="entry name" value="PAS domain"/>
    <property type="match status" value="1"/>
</dbReference>
<dbReference type="SMART" id="SM00091">
    <property type="entry name" value="PAS"/>
    <property type="match status" value="1"/>
</dbReference>
<dbReference type="CDD" id="cd06127">
    <property type="entry name" value="DEDDh"/>
    <property type="match status" value="1"/>
</dbReference>
<dbReference type="GO" id="GO:0006355">
    <property type="term" value="P:regulation of DNA-templated transcription"/>
    <property type="evidence" value="ECO:0007669"/>
    <property type="project" value="InterPro"/>
</dbReference>
<dbReference type="PROSITE" id="PS50885">
    <property type="entry name" value="HAMP"/>
    <property type="match status" value="1"/>
</dbReference>
<dbReference type="Pfam" id="PF00929">
    <property type="entry name" value="RNase_T"/>
    <property type="match status" value="1"/>
</dbReference>
<comment type="caution">
    <text evidence="10">The sequence shown here is derived from an EMBL/GenBank/DDBJ whole genome shotgun (WGS) entry which is preliminary data.</text>
</comment>
<comment type="subunit">
    <text evidence="5">DNA polymerase III contains a core (composed of alpha, epsilon and theta chains) that associates with a tau subunit. This core dimerizes to form the POLIII' complex. PolIII' associates with the gamma complex (composed of gamma, delta, delta', psi and chi chains) and with the beta chain to form the complete DNA polymerase III complex.</text>
</comment>
<keyword evidence="3" id="KW-0269">Exonuclease</keyword>
<evidence type="ECO:0000256" key="7">
    <source>
        <dbReference type="SAM" id="Coils"/>
    </source>
</evidence>
<keyword evidence="8" id="KW-0812">Transmembrane</keyword>
<feature type="coiled-coil region" evidence="7">
    <location>
        <begin position="98"/>
        <end position="129"/>
    </location>
</feature>
<dbReference type="EC" id="2.7.7.7" evidence="1"/>
<organism evidence="10 11">
    <name type="scientific">Alkalispirillum mobile</name>
    <dbReference type="NCBI Taxonomy" id="85925"/>
    <lineage>
        <taxon>Bacteria</taxon>
        <taxon>Pseudomonadati</taxon>
        <taxon>Pseudomonadota</taxon>
        <taxon>Gammaproteobacteria</taxon>
        <taxon>Chromatiales</taxon>
        <taxon>Ectothiorhodospiraceae</taxon>
        <taxon>Alkalispirillum</taxon>
    </lineage>
</organism>
<evidence type="ECO:0000259" key="9">
    <source>
        <dbReference type="PROSITE" id="PS50885"/>
    </source>
</evidence>
<evidence type="ECO:0000256" key="3">
    <source>
        <dbReference type="ARBA" id="ARBA00022839"/>
    </source>
</evidence>
<evidence type="ECO:0000256" key="2">
    <source>
        <dbReference type="ARBA" id="ARBA00022722"/>
    </source>
</evidence>
<evidence type="ECO:0000256" key="6">
    <source>
        <dbReference type="ARBA" id="ARBA00049244"/>
    </source>
</evidence>
<name>A0A498C530_9GAMM</name>
<dbReference type="GO" id="GO:0003887">
    <property type="term" value="F:DNA-directed DNA polymerase activity"/>
    <property type="evidence" value="ECO:0007669"/>
    <property type="project" value="UniProtKB-EC"/>
</dbReference>
<feature type="transmembrane region" description="Helical" evidence="8">
    <location>
        <begin position="42"/>
        <end position="62"/>
    </location>
</feature>
<evidence type="ECO:0000256" key="4">
    <source>
        <dbReference type="ARBA" id="ARBA00025483"/>
    </source>
</evidence>
<dbReference type="Pfam" id="PF00989">
    <property type="entry name" value="PAS"/>
    <property type="match status" value="1"/>
</dbReference>
<dbReference type="InterPro" id="IPR000014">
    <property type="entry name" value="PAS"/>
</dbReference>
<reference evidence="10 11" key="1">
    <citation type="submission" date="2018-10" db="EMBL/GenBank/DDBJ databases">
        <title>Genomic Encyclopedia of Type Strains, Phase IV (KMG-IV): sequencing the most valuable type-strain genomes for metagenomic binning, comparative biology and taxonomic classification.</title>
        <authorList>
            <person name="Goeker M."/>
        </authorList>
    </citation>
    <scope>NUCLEOTIDE SEQUENCE [LARGE SCALE GENOMIC DNA]</scope>
    <source>
        <strain evidence="10 11">DSM 12769</strain>
    </source>
</reference>
<comment type="function">
    <text evidence="4">DNA polymerase III is a complex, multichain enzyme responsible for most of the replicative synthesis in bacteria. The epsilon subunit contain the editing function and is a proofreading 3'-5' exonuclease.</text>
</comment>
<dbReference type="RefSeq" id="WP_121441346.1">
    <property type="nucleotide sequence ID" value="NZ_RCDA01000001.1"/>
</dbReference>
<keyword evidence="11" id="KW-1185">Reference proteome</keyword>
<feature type="transmembrane region" description="Helical" evidence="8">
    <location>
        <begin position="7"/>
        <end position="30"/>
    </location>
</feature>
<dbReference type="Proteomes" id="UP000275461">
    <property type="component" value="Unassembled WGS sequence"/>
</dbReference>
<dbReference type="InterPro" id="IPR006054">
    <property type="entry name" value="DnaQ"/>
</dbReference>
<dbReference type="InterPro" id="IPR013520">
    <property type="entry name" value="Ribonucl_H"/>
</dbReference>
<protein>
    <recommendedName>
        <fullName evidence="1">DNA-directed DNA polymerase</fullName>
        <ecNumber evidence="1">2.7.7.7</ecNumber>
    </recommendedName>
</protein>
<dbReference type="InterPro" id="IPR035965">
    <property type="entry name" value="PAS-like_dom_sf"/>
</dbReference>
<dbReference type="NCBIfam" id="TIGR00573">
    <property type="entry name" value="dnaq"/>
    <property type="match status" value="1"/>
</dbReference>
<dbReference type="OrthoDB" id="9803913at2"/>
<dbReference type="GO" id="GO:0007165">
    <property type="term" value="P:signal transduction"/>
    <property type="evidence" value="ECO:0007669"/>
    <property type="project" value="InterPro"/>
</dbReference>
<dbReference type="InterPro" id="IPR013767">
    <property type="entry name" value="PAS_fold"/>
</dbReference>
<dbReference type="PANTHER" id="PTHR30231:SF41">
    <property type="entry name" value="DNA POLYMERASE III SUBUNIT EPSILON"/>
    <property type="match status" value="1"/>
</dbReference>